<name>A0A9D3UL34_9ROSI</name>
<gene>
    <name evidence="2" type="ORF">J1N35_038010</name>
</gene>
<evidence type="ECO:0000313" key="2">
    <source>
        <dbReference type="EMBL" id="KAH1047226.1"/>
    </source>
</evidence>
<accession>A0A9D3UL34</accession>
<proteinExistence type="predicted"/>
<keyword evidence="3" id="KW-1185">Reference proteome</keyword>
<dbReference type="Gene3D" id="3.80.10.10">
    <property type="entry name" value="Ribonuclease Inhibitor"/>
    <property type="match status" value="1"/>
</dbReference>
<comment type="caution">
    <text evidence="2">The sequence shown here is derived from an EMBL/GenBank/DDBJ whole genome shotgun (WGS) entry which is preliminary data.</text>
</comment>
<evidence type="ECO:0000259" key="1">
    <source>
        <dbReference type="Pfam" id="PF23247"/>
    </source>
</evidence>
<reference evidence="2 3" key="1">
    <citation type="journal article" date="2021" name="Plant Biotechnol. J.">
        <title>Multi-omics assisted identification of the key and species-specific regulatory components of drought-tolerant mechanisms in Gossypium stocksii.</title>
        <authorList>
            <person name="Yu D."/>
            <person name="Ke L."/>
            <person name="Zhang D."/>
            <person name="Wu Y."/>
            <person name="Sun Y."/>
            <person name="Mei J."/>
            <person name="Sun J."/>
            <person name="Sun Y."/>
        </authorList>
    </citation>
    <scope>NUCLEOTIDE SEQUENCE [LARGE SCALE GENOMIC DNA]</scope>
    <source>
        <strain evidence="3">cv. E1</strain>
        <tissue evidence="2">Leaf</tissue>
    </source>
</reference>
<dbReference type="Pfam" id="PF23247">
    <property type="entry name" value="LRR_RPS2"/>
    <property type="match status" value="1"/>
</dbReference>
<dbReference type="Proteomes" id="UP000828251">
    <property type="component" value="Unassembled WGS sequence"/>
</dbReference>
<dbReference type="InterPro" id="IPR057135">
    <property type="entry name" value="At4g27190-like_LRR"/>
</dbReference>
<evidence type="ECO:0000313" key="3">
    <source>
        <dbReference type="Proteomes" id="UP000828251"/>
    </source>
</evidence>
<dbReference type="OrthoDB" id="1732896at2759"/>
<dbReference type="AlphaFoldDB" id="A0A9D3UL34"/>
<sequence>MLLFFSNLEELKVDDCEAIEKIISDDDEISEARCISLKSLKLHYLPELVHIWEGPQAKVLFEYIEVYDCPQLKQIFEDSELKQTLKKIRADKDWWNGLEWEEPAVGSYFEAIFKEGKE</sequence>
<dbReference type="EMBL" id="JAIQCV010000011">
    <property type="protein sequence ID" value="KAH1047226.1"/>
    <property type="molecule type" value="Genomic_DNA"/>
</dbReference>
<protein>
    <recommendedName>
        <fullName evidence="1">Disease resistance protein At4g27190-like leucine-rich repeats domain-containing protein</fullName>
    </recommendedName>
</protein>
<dbReference type="InterPro" id="IPR032675">
    <property type="entry name" value="LRR_dom_sf"/>
</dbReference>
<organism evidence="2 3">
    <name type="scientific">Gossypium stocksii</name>
    <dbReference type="NCBI Taxonomy" id="47602"/>
    <lineage>
        <taxon>Eukaryota</taxon>
        <taxon>Viridiplantae</taxon>
        <taxon>Streptophyta</taxon>
        <taxon>Embryophyta</taxon>
        <taxon>Tracheophyta</taxon>
        <taxon>Spermatophyta</taxon>
        <taxon>Magnoliopsida</taxon>
        <taxon>eudicotyledons</taxon>
        <taxon>Gunneridae</taxon>
        <taxon>Pentapetalae</taxon>
        <taxon>rosids</taxon>
        <taxon>malvids</taxon>
        <taxon>Malvales</taxon>
        <taxon>Malvaceae</taxon>
        <taxon>Malvoideae</taxon>
        <taxon>Gossypium</taxon>
    </lineage>
</organism>
<feature type="domain" description="Disease resistance protein At4g27190-like leucine-rich repeats" evidence="1">
    <location>
        <begin position="1"/>
        <end position="83"/>
    </location>
</feature>